<evidence type="ECO:0000313" key="1">
    <source>
        <dbReference type="EMBL" id="PIP85937.1"/>
    </source>
</evidence>
<dbReference type="Proteomes" id="UP000231136">
    <property type="component" value="Unassembled WGS sequence"/>
</dbReference>
<sequence>MKAFVPFYTYFPEIADKETKVVQILKSGINTPPIGAYALVESFCDDRKCDCRKVMFNVIAISQPGKILATIGFGWESISFYTAWAGGDQELARQMVGTYLEPLCAQSKHSAYFCSLIADMVKEGSFRSRLICHYQLFRKSKPHKQN</sequence>
<evidence type="ECO:0000313" key="2">
    <source>
        <dbReference type="Proteomes" id="UP000231136"/>
    </source>
</evidence>
<name>A0A2H0DUU1_9BACT</name>
<dbReference type="AlphaFoldDB" id="A0A2H0DUU1"/>
<dbReference type="EMBL" id="PCTR01000053">
    <property type="protein sequence ID" value="PIP85937.1"/>
    <property type="molecule type" value="Genomic_DNA"/>
</dbReference>
<reference evidence="1 2" key="1">
    <citation type="submission" date="2017-09" db="EMBL/GenBank/DDBJ databases">
        <title>Depth-based differentiation of microbial function through sediment-hosted aquifers and enrichment of novel symbionts in the deep terrestrial subsurface.</title>
        <authorList>
            <person name="Probst A.J."/>
            <person name="Ladd B."/>
            <person name="Jarett J.K."/>
            <person name="Geller-Mcgrath D.E."/>
            <person name="Sieber C.M."/>
            <person name="Emerson J.B."/>
            <person name="Anantharaman K."/>
            <person name="Thomas B.C."/>
            <person name="Malmstrom R."/>
            <person name="Stieglmeier M."/>
            <person name="Klingl A."/>
            <person name="Woyke T."/>
            <person name="Ryan C.M."/>
            <person name="Banfield J.F."/>
        </authorList>
    </citation>
    <scope>NUCLEOTIDE SEQUENCE [LARGE SCALE GENOMIC DNA]</scope>
    <source>
        <strain evidence="1">CG22_combo_CG10-13_8_21_14_all_43_12</strain>
    </source>
</reference>
<proteinExistence type="predicted"/>
<organism evidence="1 2">
    <name type="scientific">Candidatus Collierbacteria bacterium CG22_combo_CG10-13_8_21_14_all_43_12</name>
    <dbReference type="NCBI Taxonomy" id="1974537"/>
    <lineage>
        <taxon>Bacteria</taxon>
        <taxon>Candidatus Collieribacteriota</taxon>
    </lineage>
</organism>
<protein>
    <submittedName>
        <fullName evidence="1">Uncharacterized protein</fullName>
    </submittedName>
</protein>
<accession>A0A2H0DUU1</accession>
<gene>
    <name evidence="1" type="ORF">COW83_01605</name>
</gene>
<comment type="caution">
    <text evidence="1">The sequence shown here is derived from an EMBL/GenBank/DDBJ whole genome shotgun (WGS) entry which is preliminary data.</text>
</comment>